<keyword evidence="2" id="KW-1185">Reference proteome</keyword>
<reference evidence="1 2" key="1">
    <citation type="submission" date="2021-04" db="EMBL/GenBank/DDBJ databases">
        <title>Novel species identification of genus Shewanella.</title>
        <authorList>
            <person name="Liu G."/>
        </authorList>
    </citation>
    <scope>NUCLEOTIDE SEQUENCE [LARGE SCALE GENOMIC DNA]</scope>
    <source>
        <strain evidence="1 2">FJAT-54481</strain>
    </source>
</reference>
<protein>
    <submittedName>
        <fullName evidence="1">Ankyrin repeat domain-containing protein</fullName>
    </submittedName>
</protein>
<dbReference type="SUPFAM" id="SSF48403">
    <property type="entry name" value="Ankyrin repeat"/>
    <property type="match status" value="1"/>
</dbReference>
<evidence type="ECO:0000313" key="1">
    <source>
        <dbReference type="EMBL" id="QUN04793.1"/>
    </source>
</evidence>
<organism evidence="1 2">
    <name type="scientific">Shewanella yunxiaonensis</name>
    <dbReference type="NCBI Taxonomy" id="2829809"/>
    <lineage>
        <taxon>Bacteria</taxon>
        <taxon>Pseudomonadati</taxon>
        <taxon>Pseudomonadota</taxon>
        <taxon>Gammaproteobacteria</taxon>
        <taxon>Alteromonadales</taxon>
        <taxon>Shewanellaceae</taxon>
        <taxon>Shewanella</taxon>
    </lineage>
</organism>
<dbReference type="Gene3D" id="1.25.40.20">
    <property type="entry name" value="Ankyrin repeat-containing domain"/>
    <property type="match status" value="1"/>
</dbReference>
<dbReference type="RefSeq" id="WP_212593846.1">
    <property type="nucleotide sequence ID" value="NZ_CP073587.1"/>
</dbReference>
<dbReference type="Proteomes" id="UP000679575">
    <property type="component" value="Chromosome"/>
</dbReference>
<dbReference type="InterPro" id="IPR036770">
    <property type="entry name" value="Ankyrin_rpt-contain_sf"/>
</dbReference>
<name>A0ABX7YQJ9_9GAMM</name>
<dbReference type="EMBL" id="CP073587">
    <property type="protein sequence ID" value="QUN04793.1"/>
    <property type="molecule type" value="Genomic_DNA"/>
</dbReference>
<accession>A0ABX7YQJ9</accession>
<gene>
    <name evidence="1" type="ORF">KDN34_11085</name>
</gene>
<proteinExistence type="predicted"/>
<sequence length="663" mass="76078">MTNQAIYPNSFEIIRFVLRCFDLKQSNKRLDDLAKQKIYDPREVEVFIDDVFSENLNKYIGEKTSALMTDVLRSFLKQYTTQITANIAVDGLNRHFVLNFLSKTIVKEYVIHIATILHSQIGGPQADFWFASEASSVGGIFNWIGEHDADWNSFIASLEKDQKDMLGSWSRGKELPSATSITLIEKSSSTVSLDWKRIKPLIFFARAIDYIKAFELGKTLIEEARLTMWGAEQHLSIPDEVRLAQWEYHKNSTQEQRQLVAELQNGLMRTKEKSNPTFFKETIDKLRAQIISSERLKSALYWIDWHEARWLIFSGKLVDANSFYKSAVENSLFIAGDGQKHIIEEALVVAASQSNPDRVFLKQLKWALILFGYDIPSVTTAAPSQKFSDNIEDWELKNWRTHFDRVFPSKGLFKGVSYEHIKGEFGPLIFTDISKIVPDYRNPNRNIKVGETWQRTMPQLVWFALLEKHEICQRLLDEGANVNVFSEVGDTPLLMALEALNVTEFQPEALITRSPLYRSLDETTYNIIKSKPHDIKTINTRTQKKRLLPIISAVESGKLHIVNEILSMGADPNGRGKTDEQTALNICLKLIETLKNPIRSKELLLSMPITPEALDAIRRQSQGMTGFTLQDQYSSYEKMKKDPRFKFVRELTIDISFSNIKNI</sequence>
<evidence type="ECO:0000313" key="2">
    <source>
        <dbReference type="Proteomes" id="UP000679575"/>
    </source>
</evidence>